<feature type="domain" description="Solute-binding protein family 5" evidence="3">
    <location>
        <begin position="92"/>
        <end position="426"/>
    </location>
</feature>
<dbReference type="PROSITE" id="PS51257">
    <property type="entry name" value="PROKAR_LIPOPROTEIN"/>
    <property type="match status" value="1"/>
</dbReference>
<dbReference type="EMBL" id="CP011913">
    <property type="protein sequence ID" value="AKN77618.1"/>
    <property type="molecule type" value="Genomic_DNA"/>
</dbReference>
<evidence type="ECO:0000256" key="2">
    <source>
        <dbReference type="SAM" id="SignalP"/>
    </source>
</evidence>
<keyword evidence="5" id="KW-1185">Reference proteome</keyword>
<evidence type="ECO:0000313" key="4">
    <source>
        <dbReference type="EMBL" id="AKN77618.1"/>
    </source>
</evidence>
<dbReference type="SUPFAM" id="SSF53850">
    <property type="entry name" value="Periplasmic binding protein-like II"/>
    <property type="match status" value="1"/>
</dbReference>
<feature type="signal peptide" evidence="2">
    <location>
        <begin position="1"/>
        <end position="17"/>
    </location>
</feature>
<dbReference type="Proteomes" id="UP000036185">
    <property type="component" value="Chromosome"/>
</dbReference>
<sequence length="522" mass="56822">MHSRVSLLVMFSFPRRAVAMMTLAIFGLSACSAGSTASQNSLVHESNDHSVTLGLTAPPSSLDFTTTSGAAIPQALMGNVYEGLVRVNQRGEVEPLLASSWEVSEDGTQYVFHLREGVRFSNGDAFTADTAKFSIDRVLSDAWTNGLKAQMSKVTNTRVIDTHTLEVTLAHRSNTWLWSMGTLIGAMMSPRGVSDLATKPVGTGPYEVDNWAVGTSLSFTSRGEYWGESPKNKRAVLRYFADAISLTNAVRSGDVDAVIGLQSPELLESIQRDGDLNVNVGTTNGEVLLTMNHARAPFNDLRVRQAVMFGVDRQAIIDTTWEGYGIDTGGAPVPPTDPWYQKTEQYPFDPDRARQLMNESGATGTKITISVPSLPYAATASEILYSQLRDIGFDVSIESTEFPSVWLAKVYKGHDYDMSVIAHTEARDIPNIFANPKYYLGYDDKKVQELIAQADTVNEADYVPTMKKAVTRILDQAAADNLFNLPNIVVTAKNVSGVPVNAVGDGLLLAAIAKEEPRKVTH</sequence>
<protein>
    <submittedName>
        <fullName evidence="4">ABC-type dipeptide transport system, periplasmic componen</fullName>
    </submittedName>
</protein>
<dbReference type="PANTHER" id="PTHR30290:SF38">
    <property type="entry name" value="D,D-DIPEPTIDE-BINDING PERIPLASMIC PROTEIN DDPA-RELATED"/>
    <property type="match status" value="1"/>
</dbReference>
<proteinExistence type="predicted"/>
<name>A0ABM5U2A0_CORUL</name>
<dbReference type="InterPro" id="IPR000914">
    <property type="entry name" value="SBP_5_dom"/>
</dbReference>
<accession>A0ABM5U2A0</accession>
<dbReference type="InterPro" id="IPR039424">
    <property type="entry name" value="SBP_5"/>
</dbReference>
<reference evidence="4 5" key="1">
    <citation type="journal article" date="2014" name="Int. J. Syst. Evol. Microbiol.">
        <title>Draft Genome Sequence of Corynebacterium ulcerans FRC58, Isolated from the Bronchitic Aspiration of a Patient in France.</title>
        <authorList>
            <person name="Silva Ado S."/>
            <person name="Barauna R.A."/>
            <person name="de Sa P.C."/>
            <person name="das Gracas D.A."/>
            <person name="Carneiro A.R."/>
            <person name="Thouvenin M."/>
            <person name="Azevedo V."/>
            <person name="Badell E."/>
            <person name="Guiso N."/>
            <person name="da Silva A.L."/>
            <person name="Ramos R.T."/>
        </authorList>
    </citation>
    <scope>NUCLEOTIDE SEQUENCE [LARGE SCALE GENOMIC DNA]</scope>
    <source>
        <strain evidence="4 5">FRC58</strain>
    </source>
</reference>
<dbReference type="Pfam" id="PF00496">
    <property type="entry name" value="SBP_bac_5"/>
    <property type="match status" value="1"/>
</dbReference>
<feature type="chain" id="PRO_5047356405" evidence="2">
    <location>
        <begin position="18"/>
        <end position="522"/>
    </location>
</feature>
<evidence type="ECO:0000313" key="5">
    <source>
        <dbReference type="Proteomes" id="UP000036185"/>
    </source>
</evidence>
<gene>
    <name evidence="4" type="primary">appA5</name>
    <name evidence="4" type="ORF">CulFRC58_1764</name>
</gene>
<dbReference type="PANTHER" id="PTHR30290">
    <property type="entry name" value="PERIPLASMIC BINDING COMPONENT OF ABC TRANSPORTER"/>
    <property type="match status" value="1"/>
</dbReference>
<dbReference type="Gene3D" id="3.10.105.10">
    <property type="entry name" value="Dipeptide-binding Protein, Domain 3"/>
    <property type="match status" value="1"/>
</dbReference>
<dbReference type="PIRSF" id="PIRSF002741">
    <property type="entry name" value="MppA"/>
    <property type="match status" value="1"/>
</dbReference>
<organism evidence="4 5">
    <name type="scientific">Corynebacterium ulcerans FRC58</name>
    <dbReference type="NCBI Taxonomy" id="1408268"/>
    <lineage>
        <taxon>Bacteria</taxon>
        <taxon>Bacillati</taxon>
        <taxon>Actinomycetota</taxon>
        <taxon>Actinomycetes</taxon>
        <taxon>Mycobacteriales</taxon>
        <taxon>Corynebacteriaceae</taxon>
        <taxon>Corynebacterium</taxon>
    </lineage>
</organism>
<dbReference type="InterPro" id="IPR030678">
    <property type="entry name" value="Peptide/Ni-bd"/>
</dbReference>
<dbReference type="Gene3D" id="3.40.190.10">
    <property type="entry name" value="Periplasmic binding protein-like II"/>
    <property type="match status" value="1"/>
</dbReference>
<evidence type="ECO:0000256" key="1">
    <source>
        <dbReference type="ARBA" id="ARBA00022729"/>
    </source>
</evidence>
<dbReference type="CDD" id="cd08494">
    <property type="entry name" value="PBP2_NikA_DppA_OppA_like_6"/>
    <property type="match status" value="1"/>
</dbReference>
<keyword evidence="1 2" id="KW-0732">Signal</keyword>
<evidence type="ECO:0000259" key="3">
    <source>
        <dbReference type="Pfam" id="PF00496"/>
    </source>
</evidence>